<protein>
    <submittedName>
        <fullName evidence="2">Uncharacterized protein</fullName>
    </submittedName>
</protein>
<sequence>MSIYNNIRNAQKTVSTRSNFDLQDGSLKMMRAEPGYPDGSDRSRCSCQRYCPRSRCLAFLLVLTVLLSTLTFLLYPRPIKFSFPTSQWLDILLEETNNGQGIHWDSTESSFTIDCEIPVGVQNKNFFVPMNVDIEADVFYPSQKDTGKEGILIATTEELVRVGAYSTEEVLLPATAHVIPSTSDSLRMAAQIGSDCWRCSFTGDGVDCGETNLEVKVVGVLDDSTFGEFITDVVGDIIIHENVKVPCKYIFGKGGSGD</sequence>
<dbReference type="AlphaFoldDB" id="A0A9W7B5U3"/>
<dbReference type="EMBL" id="BLQM01000303">
    <property type="protein sequence ID" value="GMH81652.1"/>
    <property type="molecule type" value="Genomic_DNA"/>
</dbReference>
<keyword evidence="1" id="KW-0812">Transmembrane</keyword>
<evidence type="ECO:0000256" key="1">
    <source>
        <dbReference type="SAM" id="Phobius"/>
    </source>
</evidence>
<name>A0A9W7B5U3_9STRA</name>
<evidence type="ECO:0000313" key="3">
    <source>
        <dbReference type="Proteomes" id="UP001162640"/>
    </source>
</evidence>
<comment type="caution">
    <text evidence="2">The sequence shown here is derived from an EMBL/GenBank/DDBJ whole genome shotgun (WGS) entry which is preliminary data.</text>
</comment>
<dbReference type="Proteomes" id="UP001162640">
    <property type="component" value="Unassembled WGS sequence"/>
</dbReference>
<feature type="transmembrane region" description="Helical" evidence="1">
    <location>
        <begin position="56"/>
        <end position="75"/>
    </location>
</feature>
<keyword evidence="1" id="KW-1133">Transmembrane helix</keyword>
<gene>
    <name evidence="2" type="ORF">TL16_g08998</name>
</gene>
<accession>A0A9W7B5U3</accession>
<keyword evidence="1" id="KW-0472">Membrane</keyword>
<evidence type="ECO:0000313" key="2">
    <source>
        <dbReference type="EMBL" id="GMH81652.1"/>
    </source>
</evidence>
<reference evidence="3" key="1">
    <citation type="journal article" date="2023" name="Commun. Biol.">
        <title>Genome analysis of Parmales, the sister group of diatoms, reveals the evolutionary specialization of diatoms from phago-mixotrophs to photoautotrophs.</title>
        <authorList>
            <person name="Ban H."/>
            <person name="Sato S."/>
            <person name="Yoshikawa S."/>
            <person name="Yamada K."/>
            <person name="Nakamura Y."/>
            <person name="Ichinomiya M."/>
            <person name="Sato N."/>
            <person name="Blanc-Mathieu R."/>
            <person name="Endo H."/>
            <person name="Kuwata A."/>
            <person name="Ogata H."/>
        </authorList>
    </citation>
    <scope>NUCLEOTIDE SEQUENCE [LARGE SCALE GENOMIC DNA]</scope>
</reference>
<organism evidence="2 3">
    <name type="scientific">Triparma laevis f. inornata</name>
    <dbReference type="NCBI Taxonomy" id="1714386"/>
    <lineage>
        <taxon>Eukaryota</taxon>
        <taxon>Sar</taxon>
        <taxon>Stramenopiles</taxon>
        <taxon>Ochrophyta</taxon>
        <taxon>Bolidophyceae</taxon>
        <taxon>Parmales</taxon>
        <taxon>Triparmaceae</taxon>
        <taxon>Triparma</taxon>
    </lineage>
</organism>
<proteinExistence type="predicted"/>